<dbReference type="InterPro" id="IPR000878">
    <property type="entry name" value="4pyrrol_Mease"/>
</dbReference>
<dbReference type="InterPro" id="IPR018063">
    <property type="entry name" value="SAM_MeTrfase_RsmI_CS"/>
</dbReference>
<comment type="function">
    <text evidence="6">Catalyzes the 2'-O-methylation of the ribose of cytidine 1402 (C1402) in 16S rRNA.</text>
</comment>
<evidence type="ECO:0000313" key="8">
    <source>
        <dbReference type="EMBL" id="PTQ93198.1"/>
    </source>
</evidence>
<dbReference type="InterPro" id="IPR014776">
    <property type="entry name" value="4pyrrole_Mease_sub2"/>
</dbReference>
<comment type="similarity">
    <text evidence="6">Belongs to the methyltransferase superfamily. RsmI family.</text>
</comment>
<dbReference type="Gene3D" id="3.30.950.10">
    <property type="entry name" value="Methyltransferase, Cobalt-precorrin-4 Transmethylase, Domain 2"/>
    <property type="match status" value="1"/>
</dbReference>
<dbReference type="InterPro" id="IPR014777">
    <property type="entry name" value="4pyrrole_Mease_sub1"/>
</dbReference>
<dbReference type="AlphaFoldDB" id="A0A2T5J5D4"/>
<dbReference type="RefSeq" id="WP_107831029.1">
    <property type="nucleotide sequence ID" value="NZ_QAOQ01000009.1"/>
</dbReference>
<keyword evidence="1 6" id="KW-0963">Cytoplasm</keyword>
<dbReference type="PANTHER" id="PTHR46111:SF1">
    <property type="entry name" value="RIBOSOMAL RNA SMALL SUBUNIT METHYLTRANSFERASE I"/>
    <property type="match status" value="1"/>
</dbReference>
<evidence type="ECO:0000313" key="9">
    <source>
        <dbReference type="Proteomes" id="UP000244168"/>
    </source>
</evidence>
<dbReference type="InterPro" id="IPR035996">
    <property type="entry name" value="4pyrrol_Methylase_sf"/>
</dbReference>
<organism evidence="8 9">
    <name type="scientific">Mucilaginibacter yixingensis</name>
    <dbReference type="NCBI Taxonomy" id="1295612"/>
    <lineage>
        <taxon>Bacteria</taxon>
        <taxon>Pseudomonadati</taxon>
        <taxon>Bacteroidota</taxon>
        <taxon>Sphingobacteriia</taxon>
        <taxon>Sphingobacteriales</taxon>
        <taxon>Sphingobacteriaceae</taxon>
        <taxon>Mucilaginibacter</taxon>
    </lineage>
</organism>
<dbReference type="EMBL" id="QAOQ01000009">
    <property type="protein sequence ID" value="PTQ93198.1"/>
    <property type="molecule type" value="Genomic_DNA"/>
</dbReference>
<keyword evidence="9" id="KW-1185">Reference proteome</keyword>
<dbReference type="PIRSF" id="PIRSF005917">
    <property type="entry name" value="MTase_YraL"/>
    <property type="match status" value="1"/>
</dbReference>
<accession>A0A2T5J5D4</accession>
<dbReference type="FunFam" id="3.40.1010.10:FF:000007">
    <property type="entry name" value="Ribosomal RNA small subunit methyltransferase I"/>
    <property type="match status" value="1"/>
</dbReference>
<proteinExistence type="inferred from homology"/>
<dbReference type="OrthoDB" id="9809084at2"/>
<evidence type="ECO:0000256" key="2">
    <source>
        <dbReference type="ARBA" id="ARBA00022552"/>
    </source>
</evidence>
<sequence>MNHELSSMNQPGKLYLVPTPIGNLEDMTFRAVRILKEADLILAEDTRTSAPMLKHFGVTARVFAHHQHNEHQSSNEIIRFLNEGKQIALISDAGTPAISDPGFYLVREALKHDIAVECLPGPTAFVPALVNSGFPTDKFCFEGFLPLKKGRQTRYKQLAEEDRTIILYESPHRLLKTLEEMATYFGADRLISVSRELTKMFEETVRGTVAEVKTHFETHPVKGEFVICVMGNTSPKSSPKERTSKYRDDED</sequence>
<dbReference type="Pfam" id="PF00590">
    <property type="entry name" value="TP_methylase"/>
    <property type="match status" value="1"/>
</dbReference>
<keyword evidence="3 6" id="KW-0489">Methyltransferase</keyword>
<dbReference type="Proteomes" id="UP000244168">
    <property type="component" value="Unassembled WGS sequence"/>
</dbReference>
<evidence type="ECO:0000256" key="1">
    <source>
        <dbReference type="ARBA" id="ARBA00022490"/>
    </source>
</evidence>
<gene>
    <name evidence="6" type="primary">rsmI</name>
    <name evidence="8" type="ORF">C8P68_10970</name>
</gene>
<dbReference type="EC" id="2.1.1.198" evidence="6"/>
<dbReference type="InterPro" id="IPR008189">
    <property type="entry name" value="rRNA_ssu_MeTfrase_I"/>
</dbReference>
<dbReference type="GO" id="GO:0070677">
    <property type="term" value="F:rRNA (cytosine-2'-O-)-methyltransferase activity"/>
    <property type="evidence" value="ECO:0007669"/>
    <property type="project" value="UniProtKB-UniRule"/>
</dbReference>
<evidence type="ECO:0000256" key="3">
    <source>
        <dbReference type="ARBA" id="ARBA00022603"/>
    </source>
</evidence>
<evidence type="ECO:0000256" key="6">
    <source>
        <dbReference type="HAMAP-Rule" id="MF_01877"/>
    </source>
</evidence>
<dbReference type="SUPFAM" id="SSF53790">
    <property type="entry name" value="Tetrapyrrole methylase"/>
    <property type="match status" value="1"/>
</dbReference>
<name>A0A2T5J5D4_9SPHI</name>
<keyword evidence="2 6" id="KW-0698">rRNA processing</keyword>
<keyword evidence="4 6" id="KW-0808">Transferase</keyword>
<dbReference type="NCBIfam" id="TIGR00096">
    <property type="entry name" value="16S rRNA (cytidine(1402)-2'-O)-methyltransferase"/>
    <property type="match status" value="1"/>
</dbReference>
<dbReference type="GO" id="GO:0005737">
    <property type="term" value="C:cytoplasm"/>
    <property type="evidence" value="ECO:0007669"/>
    <property type="project" value="UniProtKB-SubCell"/>
</dbReference>
<evidence type="ECO:0000259" key="7">
    <source>
        <dbReference type="Pfam" id="PF00590"/>
    </source>
</evidence>
<comment type="subcellular location">
    <subcellularLocation>
        <location evidence="6">Cytoplasm</location>
    </subcellularLocation>
</comment>
<reference evidence="8 9" key="1">
    <citation type="submission" date="2018-04" db="EMBL/GenBank/DDBJ databases">
        <title>Genomic Encyclopedia of Archaeal and Bacterial Type Strains, Phase II (KMG-II): from individual species to whole genera.</title>
        <authorList>
            <person name="Goeker M."/>
        </authorList>
    </citation>
    <scope>NUCLEOTIDE SEQUENCE [LARGE SCALE GENOMIC DNA]</scope>
    <source>
        <strain evidence="8 9">DSM 26809</strain>
    </source>
</reference>
<evidence type="ECO:0000256" key="5">
    <source>
        <dbReference type="ARBA" id="ARBA00022691"/>
    </source>
</evidence>
<dbReference type="FunFam" id="3.30.950.10:FF:000002">
    <property type="entry name" value="Ribosomal RNA small subunit methyltransferase I"/>
    <property type="match status" value="1"/>
</dbReference>
<feature type="domain" description="Tetrapyrrole methylase" evidence="7">
    <location>
        <begin position="13"/>
        <end position="212"/>
    </location>
</feature>
<dbReference type="HAMAP" id="MF_01877">
    <property type="entry name" value="16SrRNA_methyltr_I"/>
    <property type="match status" value="1"/>
</dbReference>
<dbReference type="CDD" id="cd11648">
    <property type="entry name" value="RsmI"/>
    <property type="match status" value="1"/>
</dbReference>
<evidence type="ECO:0000256" key="4">
    <source>
        <dbReference type="ARBA" id="ARBA00022679"/>
    </source>
</evidence>
<comment type="catalytic activity">
    <reaction evidence="6">
        <text>cytidine(1402) in 16S rRNA + S-adenosyl-L-methionine = 2'-O-methylcytidine(1402) in 16S rRNA + S-adenosyl-L-homocysteine + H(+)</text>
        <dbReference type="Rhea" id="RHEA:42924"/>
        <dbReference type="Rhea" id="RHEA-COMP:10285"/>
        <dbReference type="Rhea" id="RHEA-COMP:10286"/>
        <dbReference type="ChEBI" id="CHEBI:15378"/>
        <dbReference type="ChEBI" id="CHEBI:57856"/>
        <dbReference type="ChEBI" id="CHEBI:59789"/>
        <dbReference type="ChEBI" id="CHEBI:74495"/>
        <dbReference type="ChEBI" id="CHEBI:82748"/>
        <dbReference type="EC" id="2.1.1.198"/>
    </reaction>
</comment>
<keyword evidence="5 6" id="KW-0949">S-adenosyl-L-methionine</keyword>
<protein>
    <recommendedName>
        <fullName evidence="6">Ribosomal RNA small subunit methyltransferase I</fullName>
        <ecNumber evidence="6">2.1.1.198</ecNumber>
    </recommendedName>
    <alternativeName>
        <fullName evidence="6">16S rRNA 2'-O-ribose C1402 methyltransferase</fullName>
    </alternativeName>
    <alternativeName>
        <fullName evidence="6">rRNA (cytidine-2'-O-)-methyltransferase RsmI</fullName>
    </alternativeName>
</protein>
<dbReference type="PROSITE" id="PS01296">
    <property type="entry name" value="RSMI"/>
    <property type="match status" value="1"/>
</dbReference>
<dbReference type="Gene3D" id="3.40.1010.10">
    <property type="entry name" value="Cobalt-precorrin-4 Transmethylase, Domain 1"/>
    <property type="match status" value="1"/>
</dbReference>
<dbReference type="PANTHER" id="PTHR46111">
    <property type="entry name" value="RIBOSOMAL RNA SMALL SUBUNIT METHYLTRANSFERASE I"/>
    <property type="match status" value="1"/>
</dbReference>
<comment type="caution">
    <text evidence="8">The sequence shown here is derived from an EMBL/GenBank/DDBJ whole genome shotgun (WGS) entry which is preliminary data.</text>
</comment>